<organism evidence="3 4">
    <name type="scientific">Trabulsiella guamensis ATCC 49490</name>
    <dbReference type="NCBI Taxonomy" id="1005994"/>
    <lineage>
        <taxon>Bacteria</taxon>
        <taxon>Pseudomonadati</taxon>
        <taxon>Pseudomonadota</taxon>
        <taxon>Gammaproteobacteria</taxon>
        <taxon>Enterobacterales</taxon>
        <taxon>Enterobacteriaceae</taxon>
        <taxon>Trabulsiella</taxon>
    </lineage>
</organism>
<dbReference type="SUPFAM" id="SSF49401">
    <property type="entry name" value="Bacterial adhesins"/>
    <property type="match status" value="1"/>
</dbReference>
<dbReference type="GO" id="GO:0007155">
    <property type="term" value="P:cell adhesion"/>
    <property type="evidence" value="ECO:0007669"/>
    <property type="project" value="InterPro"/>
</dbReference>
<comment type="caution">
    <text evidence="3">The sequence shown here is derived from an EMBL/GenBank/DDBJ whole genome shotgun (WGS) entry which is preliminary data.</text>
</comment>
<evidence type="ECO:0000313" key="3">
    <source>
        <dbReference type="EMBL" id="KFC06362.1"/>
    </source>
</evidence>
<feature type="domain" description="Fimbrial-type adhesion" evidence="2">
    <location>
        <begin position="258"/>
        <end position="448"/>
    </location>
</feature>
<dbReference type="RefSeq" id="WP_038157711.1">
    <property type="nucleotide sequence ID" value="NZ_JMTB01000082.1"/>
</dbReference>
<dbReference type="eggNOG" id="COG3539">
    <property type="taxonomic scope" value="Bacteria"/>
</dbReference>
<reference evidence="4" key="1">
    <citation type="submission" date="2014-05" db="EMBL/GenBank/DDBJ databases">
        <title>ATOL: Assembling a taxonomically balanced genome-scale reconstruction of the evolutionary history of the Enterobacteriaceae.</title>
        <authorList>
            <person name="Plunkett G. III"/>
            <person name="Neeno-Eckwall E.C."/>
            <person name="Glasner J.D."/>
            <person name="Perna N.T."/>
        </authorList>
    </citation>
    <scope>NUCLEOTIDE SEQUENCE [LARGE SCALE GENOMIC DNA]</scope>
    <source>
        <strain evidence="4">ATCC 49490</strain>
    </source>
</reference>
<dbReference type="InterPro" id="IPR011228">
    <property type="entry name" value="UCP029766"/>
</dbReference>
<dbReference type="InterPro" id="IPR008966">
    <property type="entry name" value="Adhesion_dom_sf"/>
</dbReference>
<dbReference type="AlphaFoldDB" id="A0A085A817"/>
<dbReference type="Pfam" id="PF00419">
    <property type="entry name" value="Fimbrial"/>
    <property type="match status" value="1"/>
</dbReference>
<keyword evidence="4" id="KW-1185">Reference proteome</keyword>
<dbReference type="InterPro" id="IPR036937">
    <property type="entry name" value="Adhesion_dom_fimbrial_sf"/>
</dbReference>
<feature type="chain" id="PRO_5001786260" evidence="1">
    <location>
        <begin position="23"/>
        <end position="448"/>
    </location>
</feature>
<dbReference type="GO" id="GO:0009289">
    <property type="term" value="C:pilus"/>
    <property type="evidence" value="ECO:0007669"/>
    <property type="project" value="InterPro"/>
</dbReference>
<sequence>MNKYIIAFLILSGLLLTLPTRASCYRITGTNTNSSSNYYTEPGKGTAANWDGATDSSGSSGTLPTIININNNTFQPDGSLLASGTVSFLQSGAQPYNSEQILFRCTPSEEGKLYEFYATNGDSTYAGHVEVGAASGLPESYQTYATGMALRATNMATGEYYSRYWKSRQLVNLDHDSIGWILVKAKNFSDTRVELFRLSNSFGGWQSSGIYPQSQPATYIAFKGGGFSSGLTDGSDSNSQWSGWYSHWPGAVSLYNKTYIRRSATCSVTNVTPIVVFPTISVAELISGVTRQQPVTIRFGCQTGSPANIGVGAFTSGVAANQTSMGILVNPVNAAAAISEGFGTSGAGVNYLLSDGYKTSSNIATGVGIQFTRSNGSVLNMLSTLSGSVLGGNAAGWYPVLDDASPGAVVDGVTTYTKTINATFKALPGKNITTGKFNATAQIIIQVQ</sequence>
<proteinExistence type="predicted"/>
<evidence type="ECO:0000313" key="4">
    <source>
        <dbReference type="Proteomes" id="UP000028630"/>
    </source>
</evidence>
<dbReference type="PIRSF" id="PIRSF029766">
    <property type="entry name" value="UCP029766"/>
    <property type="match status" value="1"/>
</dbReference>
<evidence type="ECO:0000256" key="1">
    <source>
        <dbReference type="SAM" id="SignalP"/>
    </source>
</evidence>
<feature type="signal peptide" evidence="1">
    <location>
        <begin position="1"/>
        <end position="22"/>
    </location>
</feature>
<dbReference type="InterPro" id="IPR000259">
    <property type="entry name" value="Adhesion_dom_fimbrial"/>
</dbReference>
<protein>
    <submittedName>
        <fullName evidence="3">Putative exported protein</fullName>
    </submittedName>
</protein>
<dbReference type="Proteomes" id="UP000028630">
    <property type="component" value="Unassembled WGS sequence"/>
</dbReference>
<accession>A0A085A817</accession>
<dbReference type="EMBL" id="JMTB01000082">
    <property type="protein sequence ID" value="KFC06362.1"/>
    <property type="molecule type" value="Genomic_DNA"/>
</dbReference>
<keyword evidence="1" id="KW-0732">Signal</keyword>
<dbReference type="OrthoDB" id="8875995at2"/>
<evidence type="ECO:0000259" key="2">
    <source>
        <dbReference type="Pfam" id="PF00419"/>
    </source>
</evidence>
<dbReference type="Gene3D" id="2.60.40.1090">
    <property type="entry name" value="Fimbrial-type adhesion domain"/>
    <property type="match status" value="1"/>
</dbReference>
<gene>
    <name evidence="3" type="primary">cupD4</name>
    <name evidence="3" type="ORF">GTGU_02631</name>
</gene>
<name>A0A085A817_9ENTR</name>